<feature type="region of interest" description="Disordered" evidence="5">
    <location>
        <begin position="1"/>
        <end position="41"/>
    </location>
</feature>
<dbReference type="AlphaFoldDB" id="A0A834SW14"/>
<protein>
    <submittedName>
        <fullName evidence="6">Salicylate carboxymethyltransferase</fullName>
    </submittedName>
</protein>
<keyword evidence="2 6" id="KW-0808">Transferase</keyword>
<evidence type="ECO:0000313" key="7">
    <source>
        <dbReference type="Proteomes" id="UP000634136"/>
    </source>
</evidence>
<keyword evidence="3" id="KW-0479">Metal-binding</keyword>
<dbReference type="SUPFAM" id="SSF53335">
    <property type="entry name" value="S-adenosyl-L-methionine-dependent methyltransferases"/>
    <property type="match status" value="1"/>
</dbReference>
<organism evidence="6 7">
    <name type="scientific">Senna tora</name>
    <dbReference type="NCBI Taxonomy" id="362788"/>
    <lineage>
        <taxon>Eukaryota</taxon>
        <taxon>Viridiplantae</taxon>
        <taxon>Streptophyta</taxon>
        <taxon>Embryophyta</taxon>
        <taxon>Tracheophyta</taxon>
        <taxon>Spermatophyta</taxon>
        <taxon>Magnoliopsida</taxon>
        <taxon>eudicotyledons</taxon>
        <taxon>Gunneridae</taxon>
        <taxon>Pentapetalae</taxon>
        <taxon>rosids</taxon>
        <taxon>fabids</taxon>
        <taxon>Fabales</taxon>
        <taxon>Fabaceae</taxon>
        <taxon>Caesalpinioideae</taxon>
        <taxon>Cassia clade</taxon>
        <taxon>Senna</taxon>
    </lineage>
</organism>
<evidence type="ECO:0000256" key="3">
    <source>
        <dbReference type="ARBA" id="ARBA00022723"/>
    </source>
</evidence>
<dbReference type="GO" id="GO:0008168">
    <property type="term" value="F:methyltransferase activity"/>
    <property type="evidence" value="ECO:0007669"/>
    <property type="project" value="UniProtKB-KW"/>
</dbReference>
<evidence type="ECO:0000256" key="4">
    <source>
        <dbReference type="ARBA" id="ARBA00022842"/>
    </source>
</evidence>
<dbReference type="PANTHER" id="PTHR31009">
    <property type="entry name" value="S-ADENOSYL-L-METHIONINE:CARBOXYL METHYLTRANSFERASE FAMILY PROTEIN"/>
    <property type="match status" value="1"/>
</dbReference>
<dbReference type="InterPro" id="IPR042086">
    <property type="entry name" value="MeTrfase_capping"/>
</dbReference>
<evidence type="ECO:0000256" key="2">
    <source>
        <dbReference type="ARBA" id="ARBA00022679"/>
    </source>
</evidence>
<sequence>MAAMATEQDLHMNGGDGETSYANNSLIQAPPKLNGKGRKRVVKKENNKVDGRRRSIINAALWYVEEFKEDLKVFLRSRSEELVGGGTMALTFVGRYDTPQLITHACLIFTLLNDMASRGKFIAKTIRAVLEPLMKAHFGEGINIDEVFLRFQNKVVQFMPILVYPTLLLSLAKNA</sequence>
<name>A0A834SW14_9FABA</name>
<evidence type="ECO:0000256" key="1">
    <source>
        <dbReference type="ARBA" id="ARBA00022603"/>
    </source>
</evidence>
<keyword evidence="1 6" id="KW-0489">Methyltransferase</keyword>
<dbReference type="EMBL" id="JAAIUW010000010">
    <property type="protein sequence ID" value="KAF7810866.1"/>
    <property type="molecule type" value="Genomic_DNA"/>
</dbReference>
<gene>
    <name evidence="6" type="ORF">G2W53_031842</name>
</gene>
<reference evidence="6" key="1">
    <citation type="submission" date="2020-09" db="EMBL/GenBank/DDBJ databases">
        <title>Genome-Enabled Discovery of Anthraquinone Biosynthesis in Senna tora.</title>
        <authorList>
            <person name="Kang S.-H."/>
            <person name="Pandey R.P."/>
            <person name="Lee C.-M."/>
            <person name="Sim J.-S."/>
            <person name="Jeong J.-T."/>
            <person name="Choi B.-S."/>
            <person name="Jung M."/>
            <person name="Ginzburg D."/>
            <person name="Zhao K."/>
            <person name="Won S.Y."/>
            <person name="Oh T.-J."/>
            <person name="Yu Y."/>
            <person name="Kim N.-H."/>
            <person name="Lee O.R."/>
            <person name="Lee T.-H."/>
            <person name="Bashyal P."/>
            <person name="Kim T.-S."/>
            <person name="Lee W.-H."/>
            <person name="Kawkins C."/>
            <person name="Kim C.-K."/>
            <person name="Kim J.S."/>
            <person name="Ahn B.O."/>
            <person name="Rhee S.Y."/>
            <person name="Sohng J.K."/>
        </authorList>
    </citation>
    <scope>NUCLEOTIDE SEQUENCE</scope>
    <source>
        <tissue evidence="6">Leaf</tissue>
    </source>
</reference>
<dbReference type="Gene3D" id="1.10.1200.270">
    <property type="entry name" value="Methyltransferase, alpha-helical capping domain"/>
    <property type="match status" value="1"/>
</dbReference>
<dbReference type="Pfam" id="PF03492">
    <property type="entry name" value="Methyltransf_7"/>
    <property type="match status" value="1"/>
</dbReference>
<evidence type="ECO:0000256" key="5">
    <source>
        <dbReference type="SAM" id="MobiDB-lite"/>
    </source>
</evidence>
<dbReference type="InterPro" id="IPR005299">
    <property type="entry name" value="MeTrfase_7"/>
</dbReference>
<keyword evidence="7" id="KW-1185">Reference proteome</keyword>
<dbReference type="Proteomes" id="UP000634136">
    <property type="component" value="Unassembled WGS sequence"/>
</dbReference>
<evidence type="ECO:0000313" key="6">
    <source>
        <dbReference type="EMBL" id="KAF7810866.1"/>
    </source>
</evidence>
<comment type="caution">
    <text evidence="6">The sequence shown here is derived from an EMBL/GenBank/DDBJ whole genome shotgun (WGS) entry which is preliminary data.</text>
</comment>
<dbReference type="InterPro" id="IPR029063">
    <property type="entry name" value="SAM-dependent_MTases_sf"/>
</dbReference>
<dbReference type="GO" id="GO:0046872">
    <property type="term" value="F:metal ion binding"/>
    <property type="evidence" value="ECO:0007669"/>
    <property type="project" value="UniProtKB-KW"/>
</dbReference>
<accession>A0A834SW14</accession>
<keyword evidence="4" id="KW-0460">Magnesium</keyword>
<dbReference type="GO" id="GO:0032259">
    <property type="term" value="P:methylation"/>
    <property type="evidence" value="ECO:0007669"/>
    <property type="project" value="UniProtKB-KW"/>
</dbReference>
<proteinExistence type="predicted"/>